<dbReference type="KEGG" id="prb:X636_14145"/>
<dbReference type="KEGG" id="ppno:DA70_12725"/>
<dbReference type="EMBL" id="UGSG01000001">
    <property type="protein sequence ID" value="SUA80068.1"/>
    <property type="molecule type" value="Genomic_DNA"/>
</dbReference>
<evidence type="ECO:0000313" key="2">
    <source>
        <dbReference type="EMBL" id="VVE60174.1"/>
    </source>
</evidence>
<dbReference type="AlphaFoldDB" id="A0A378YTF3"/>
<sequence>MPSITSTTATNFPLVAYPAQRLSERRLAALSAFEQRMTSAAAPVPDEVFRTFVREFTSMGCRDSALDGLARGGGKRISLLAAAQSHIASYTAGQAYLLRDPDRRFDASRYLLDQLGSEARCAMLANPALSESGRVVLCFPDSCLRLALDATCFGTGDGAITSEEALALLQTRDDTLQTLIGRLVTLMPENSGDLPGKQNFRDWRALLEAAQAASHRDKEHGAEVGFDTFDIDADLASGFLHLSKMADCQDDAKRMLVACARQHTDSGSPRKAAQAWCRLGEFLETWRTDPGLQEPAPRAWQASLSSASKVVVRGVAGEAGRGAGACRELREQLRRETADAFLQAANLLLQCGETEDVRACLGRVRILFDGAMTSANWLSAAHIGATLYAQYRTAGWPDQAQAIARQMIAPHHVLGNGDETRKWERRAISPE</sequence>
<keyword evidence="4" id="KW-1185">Reference proteome</keyword>
<reference evidence="1 3" key="1">
    <citation type="submission" date="2018-06" db="EMBL/GenBank/DDBJ databases">
        <authorList>
            <consortium name="Pathogen Informatics"/>
            <person name="Doyle S."/>
        </authorList>
    </citation>
    <scope>NUCLEOTIDE SEQUENCE [LARGE SCALE GENOMIC DNA]</scope>
    <source>
        <strain evidence="1 3">NCTC13160</strain>
    </source>
</reference>
<evidence type="ECO:0000313" key="3">
    <source>
        <dbReference type="Proteomes" id="UP000254573"/>
    </source>
</evidence>
<gene>
    <name evidence="1" type="ORF">NCTC13160_03547</name>
    <name evidence="2" type="ORF">PPN31119_00153</name>
</gene>
<proteinExistence type="predicted"/>
<dbReference type="EMBL" id="CABPSO010000001">
    <property type="protein sequence ID" value="VVE60174.1"/>
    <property type="molecule type" value="Genomic_DNA"/>
</dbReference>
<organism evidence="1 3">
    <name type="scientific">Pandoraea pnomenusa</name>
    <dbReference type="NCBI Taxonomy" id="93220"/>
    <lineage>
        <taxon>Bacteria</taxon>
        <taxon>Pseudomonadati</taxon>
        <taxon>Pseudomonadota</taxon>
        <taxon>Betaproteobacteria</taxon>
        <taxon>Burkholderiales</taxon>
        <taxon>Burkholderiaceae</taxon>
        <taxon>Pandoraea</taxon>
    </lineage>
</organism>
<accession>A0A378YTF3</accession>
<dbReference type="GeneID" id="57197246"/>
<protein>
    <submittedName>
        <fullName evidence="1">Uncharacterized protein</fullName>
    </submittedName>
</protein>
<dbReference type="KEGG" id="ppnm:LV28_17975"/>
<name>A0A378YTF3_9BURK</name>
<dbReference type="OrthoDB" id="8934917at2"/>
<reference evidence="2 4" key="2">
    <citation type="submission" date="2019-08" db="EMBL/GenBank/DDBJ databases">
        <authorList>
            <person name="Peeters C."/>
        </authorList>
    </citation>
    <scope>NUCLEOTIDE SEQUENCE [LARGE SCALE GENOMIC DNA]</scope>
    <source>
        <strain evidence="2 4">LMG 31119</strain>
    </source>
</reference>
<evidence type="ECO:0000313" key="1">
    <source>
        <dbReference type="EMBL" id="SUA80068.1"/>
    </source>
</evidence>
<dbReference type="Proteomes" id="UP000254573">
    <property type="component" value="Unassembled WGS sequence"/>
</dbReference>
<dbReference type="Proteomes" id="UP000361468">
    <property type="component" value="Unassembled WGS sequence"/>
</dbReference>
<dbReference type="RefSeq" id="WP_023873088.1">
    <property type="nucleotide sequence ID" value="NC_023018.2"/>
</dbReference>
<evidence type="ECO:0000313" key="4">
    <source>
        <dbReference type="Proteomes" id="UP000361468"/>
    </source>
</evidence>